<proteinExistence type="predicted"/>
<evidence type="ECO:0000313" key="3">
    <source>
        <dbReference type="Proteomes" id="UP000604825"/>
    </source>
</evidence>
<dbReference type="Proteomes" id="UP000604825">
    <property type="component" value="Unassembled WGS sequence"/>
</dbReference>
<organism evidence="2 3">
    <name type="scientific">Miscanthus lutarioriparius</name>
    <dbReference type="NCBI Taxonomy" id="422564"/>
    <lineage>
        <taxon>Eukaryota</taxon>
        <taxon>Viridiplantae</taxon>
        <taxon>Streptophyta</taxon>
        <taxon>Embryophyta</taxon>
        <taxon>Tracheophyta</taxon>
        <taxon>Spermatophyta</taxon>
        <taxon>Magnoliopsida</taxon>
        <taxon>Liliopsida</taxon>
        <taxon>Poales</taxon>
        <taxon>Poaceae</taxon>
        <taxon>PACMAD clade</taxon>
        <taxon>Panicoideae</taxon>
        <taxon>Andropogonodae</taxon>
        <taxon>Andropogoneae</taxon>
        <taxon>Saccharinae</taxon>
        <taxon>Miscanthus</taxon>
    </lineage>
</organism>
<comment type="caution">
    <text evidence="2">The sequence shown here is derived from an EMBL/GenBank/DDBJ whole genome shotgun (WGS) entry which is preliminary data.</text>
</comment>
<evidence type="ECO:0000313" key="2">
    <source>
        <dbReference type="EMBL" id="CAD6269412.1"/>
    </source>
</evidence>
<feature type="transmembrane region" description="Helical" evidence="1">
    <location>
        <begin position="57"/>
        <end position="77"/>
    </location>
</feature>
<protein>
    <submittedName>
        <fullName evidence="2">Uncharacterized protein</fullName>
    </submittedName>
</protein>
<keyword evidence="1" id="KW-0812">Transmembrane</keyword>
<dbReference type="PANTHER" id="PTHR33115">
    <property type="entry name" value="ARM REPEAT SUPERFAMILY PROTEIN"/>
    <property type="match status" value="1"/>
</dbReference>
<dbReference type="AlphaFoldDB" id="A0A811RHG9"/>
<sequence length="495" mass="54519">MAWLLYACAVSRPTIEPMVLIVAPLLAIVLSLIKLVVSHYGNAGGDAANAEKLKASLRIFCSLVLAQNALFYLWKWLIHTWPDRASVVRKQCGFDNWGKIWVFRYVLETRKMCSTQGRVTSGWNLITFAVGLLGSESRDDRRNAVRLLDTFVGNKILVAPTLLPCKAPLENLMERLKVGGSEIRERAARVVAALAGDLRHIDQFPSAVDHIASLFQQASNKQLPTTAGTTTKSMQEQEDEQAGRNLYCGLVYGGILSLLNIYIYKTFENEEETDLERLIQHQGNCVHICNNHVLLSKITAPLNSSNAFLDNAAEEYDTRLIRAPGEANRSLRNETASNTQTVANLTRILEGDKFGPVLKAPAILILAELASSDNKILTSLGKGDKHKFMSRLWGIFFAAPQKDGICTGDNNNRTAIEEEEEETQQEQATRLRHEAGEALVQMLPVLDAGSSSDILQMLIPSGSEGHVIGQLTCMLITGNSKGCGRQKSSSAYVHI</sequence>
<dbReference type="PANTHER" id="PTHR33115:SF56">
    <property type="entry name" value="OS05G0239400 PROTEIN"/>
    <property type="match status" value="1"/>
</dbReference>
<name>A0A811RHG9_9POAL</name>
<keyword evidence="3" id="KW-1185">Reference proteome</keyword>
<dbReference type="EMBL" id="CAJGYO010000015">
    <property type="protein sequence ID" value="CAD6269412.1"/>
    <property type="molecule type" value="Genomic_DNA"/>
</dbReference>
<keyword evidence="1" id="KW-1133">Transmembrane helix</keyword>
<feature type="transmembrane region" description="Helical" evidence="1">
    <location>
        <begin position="20"/>
        <end position="37"/>
    </location>
</feature>
<gene>
    <name evidence="2" type="ORF">NCGR_LOCUS52716</name>
</gene>
<keyword evidence="1" id="KW-0472">Membrane</keyword>
<accession>A0A811RHG9</accession>
<reference evidence="2" key="1">
    <citation type="submission" date="2020-10" db="EMBL/GenBank/DDBJ databases">
        <authorList>
            <person name="Han B."/>
            <person name="Lu T."/>
            <person name="Zhao Q."/>
            <person name="Huang X."/>
            <person name="Zhao Y."/>
        </authorList>
    </citation>
    <scope>NUCLEOTIDE SEQUENCE</scope>
</reference>
<evidence type="ECO:0000256" key="1">
    <source>
        <dbReference type="SAM" id="Phobius"/>
    </source>
</evidence>